<feature type="region of interest" description="Disordered" evidence="1">
    <location>
        <begin position="1"/>
        <end position="48"/>
    </location>
</feature>
<proteinExistence type="predicted"/>
<dbReference type="AlphaFoldDB" id="A0AA35KM37"/>
<dbReference type="Proteomes" id="UP001178461">
    <property type="component" value="Chromosome 7"/>
</dbReference>
<gene>
    <name evidence="2" type="ORF">PODLI_1B004942</name>
</gene>
<evidence type="ECO:0000313" key="3">
    <source>
        <dbReference type="Proteomes" id="UP001178461"/>
    </source>
</evidence>
<sequence>MTMPRSPYAVSSAGQSEVTGGALTKTAGETQEKLGARPRNLRRRLKRSKYGMNTAKADVVGSGSSSKPLLSAMLGFPETSGNAGLWSVPVWFLPMGVISFLTTQ</sequence>
<protein>
    <submittedName>
        <fullName evidence="2">Uncharacterized protein</fullName>
    </submittedName>
</protein>
<evidence type="ECO:0000313" key="2">
    <source>
        <dbReference type="EMBL" id="CAI5779908.1"/>
    </source>
</evidence>
<feature type="compositionally biased region" description="Basic residues" evidence="1">
    <location>
        <begin position="39"/>
        <end position="48"/>
    </location>
</feature>
<organism evidence="2 3">
    <name type="scientific">Podarcis lilfordi</name>
    <name type="common">Lilford's wall lizard</name>
    <dbReference type="NCBI Taxonomy" id="74358"/>
    <lineage>
        <taxon>Eukaryota</taxon>
        <taxon>Metazoa</taxon>
        <taxon>Chordata</taxon>
        <taxon>Craniata</taxon>
        <taxon>Vertebrata</taxon>
        <taxon>Euteleostomi</taxon>
        <taxon>Lepidosauria</taxon>
        <taxon>Squamata</taxon>
        <taxon>Bifurcata</taxon>
        <taxon>Unidentata</taxon>
        <taxon>Episquamata</taxon>
        <taxon>Laterata</taxon>
        <taxon>Lacertibaenia</taxon>
        <taxon>Lacertidae</taxon>
        <taxon>Podarcis</taxon>
    </lineage>
</organism>
<dbReference type="EMBL" id="OX395132">
    <property type="protein sequence ID" value="CAI5779908.1"/>
    <property type="molecule type" value="Genomic_DNA"/>
</dbReference>
<name>A0AA35KM37_9SAUR</name>
<reference evidence="2" key="1">
    <citation type="submission" date="2022-12" db="EMBL/GenBank/DDBJ databases">
        <authorList>
            <person name="Alioto T."/>
            <person name="Alioto T."/>
            <person name="Gomez Garrido J."/>
        </authorList>
    </citation>
    <scope>NUCLEOTIDE SEQUENCE</scope>
</reference>
<keyword evidence="3" id="KW-1185">Reference proteome</keyword>
<evidence type="ECO:0000256" key="1">
    <source>
        <dbReference type="SAM" id="MobiDB-lite"/>
    </source>
</evidence>
<accession>A0AA35KM37</accession>